<evidence type="ECO:0000313" key="4">
    <source>
        <dbReference type="Proteomes" id="UP000032141"/>
    </source>
</evidence>
<dbReference type="Proteomes" id="UP000032141">
    <property type="component" value="Chromosome C5"/>
</dbReference>
<dbReference type="Pfam" id="PF03732">
    <property type="entry name" value="Retrotrans_gag"/>
    <property type="match status" value="1"/>
</dbReference>
<name>A0A0D3C9R9_BRAOL</name>
<reference evidence="3 4" key="1">
    <citation type="journal article" date="2014" name="Genome Biol.">
        <title>Transcriptome and methylome profiling reveals relics of genome dominance in the mesopolyploid Brassica oleracea.</title>
        <authorList>
            <person name="Parkin I.A."/>
            <person name="Koh C."/>
            <person name="Tang H."/>
            <person name="Robinson S.J."/>
            <person name="Kagale S."/>
            <person name="Clarke W.E."/>
            <person name="Town C.D."/>
            <person name="Nixon J."/>
            <person name="Krishnakumar V."/>
            <person name="Bidwell S.L."/>
            <person name="Denoeud F."/>
            <person name="Belcram H."/>
            <person name="Links M.G."/>
            <person name="Just J."/>
            <person name="Clarke C."/>
            <person name="Bender T."/>
            <person name="Huebert T."/>
            <person name="Mason A.S."/>
            <person name="Pires J.C."/>
            <person name="Barker G."/>
            <person name="Moore J."/>
            <person name="Walley P.G."/>
            <person name="Manoli S."/>
            <person name="Batley J."/>
            <person name="Edwards D."/>
            <person name="Nelson M.N."/>
            <person name="Wang X."/>
            <person name="Paterson A.H."/>
            <person name="King G."/>
            <person name="Bancroft I."/>
            <person name="Chalhoub B."/>
            <person name="Sharpe A.G."/>
        </authorList>
    </citation>
    <scope>NUCLEOTIDE SEQUENCE</scope>
    <source>
        <strain evidence="3 4">cv. TO1000</strain>
    </source>
</reference>
<dbReference type="STRING" id="109376.A0A0D3C9R9"/>
<dbReference type="InterPro" id="IPR005162">
    <property type="entry name" value="Retrotrans_gag_dom"/>
</dbReference>
<proteinExistence type="predicted"/>
<evidence type="ECO:0000259" key="2">
    <source>
        <dbReference type="Pfam" id="PF03732"/>
    </source>
</evidence>
<feature type="region of interest" description="Disordered" evidence="1">
    <location>
        <begin position="118"/>
        <end position="168"/>
    </location>
</feature>
<feature type="domain" description="Retrotransposon gag" evidence="2">
    <location>
        <begin position="2"/>
        <end position="96"/>
    </location>
</feature>
<evidence type="ECO:0000313" key="3">
    <source>
        <dbReference type="EnsemblPlants" id="Bo5g017330.1"/>
    </source>
</evidence>
<organism evidence="3 4">
    <name type="scientific">Brassica oleracea var. oleracea</name>
    <dbReference type="NCBI Taxonomy" id="109376"/>
    <lineage>
        <taxon>Eukaryota</taxon>
        <taxon>Viridiplantae</taxon>
        <taxon>Streptophyta</taxon>
        <taxon>Embryophyta</taxon>
        <taxon>Tracheophyta</taxon>
        <taxon>Spermatophyta</taxon>
        <taxon>Magnoliopsida</taxon>
        <taxon>eudicotyledons</taxon>
        <taxon>Gunneridae</taxon>
        <taxon>Pentapetalae</taxon>
        <taxon>rosids</taxon>
        <taxon>malvids</taxon>
        <taxon>Brassicales</taxon>
        <taxon>Brassicaceae</taxon>
        <taxon>Brassiceae</taxon>
        <taxon>Brassica</taxon>
    </lineage>
</organism>
<dbReference type="EnsemblPlants" id="Bo5g017330.1">
    <property type="protein sequence ID" value="Bo5g017330.1"/>
    <property type="gene ID" value="Bo5g017330"/>
</dbReference>
<evidence type="ECO:0000256" key="1">
    <source>
        <dbReference type="SAM" id="MobiDB-lite"/>
    </source>
</evidence>
<dbReference type="Gramene" id="Bo5g017330.1">
    <property type="protein sequence ID" value="Bo5g017330.1"/>
    <property type="gene ID" value="Bo5g017330"/>
</dbReference>
<protein>
    <recommendedName>
        <fullName evidence="2">Retrotransposon gag domain-containing protein</fullName>
    </recommendedName>
</protein>
<sequence length="229" mass="26511">MRFHGHAATWWKQLKTTRSHTGKTPIQTWEKLTKHLRLTFLPHNYERTFYTRLQNLRQGSRSVDEYAEEFSLLLTRTEINDSQIQLVSLFIGGLRQQLQTAMAQFNPTTVGEAHRHATTFEQQSRSSNWTNPARPKQHDATSNTTLTKDTTEAGKTPTPEEQTLHRSNRPNALRCYSCEEHGHRQTAFPHATRRGQHAGVSSQRINIMTKKYTIPKRKAKVTTTCLFRQ</sequence>
<reference evidence="3" key="2">
    <citation type="submission" date="2015-03" db="UniProtKB">
        <authorList>
            <consortium name="EnsemblPlants"/>
        </authorList>
    </citation>
    <scope>IDENTIFICATION</scope>
</reference>
<feature type="compositionally biased region" description="Polar residues" evidence="1">
    <location>
        <begin position="119"/>
        <end position="131"/>
    </location>
</feature>
<dbReference type="HOGENOM" id="CLU_095120_0_0_1"/>
<accession>A0A0D3C9R9</accession>
<dbReference type="AlphaFoldDB" id="A0A0D3C9R9"/>
<dbReference type="PANTHER" id="PTHR35046:SF18">
    <property type="entry name" value="RNA-DIRECTED DNA POLYMERASE"/>
    <property type="match status" value="1"/>
</dbReference>
<dbReference type="PANTHER" id="PTHR35046">
    <property type="entry name" value="ZINC KNUCKLE (CCHC-TYPE) FAMILY PROTEIN"/>
    <property type="match status" value="1"/>
</dbReference>
<keyword evidence="4" id="KW-1185">Reference proteome</keyword>